<evidence type="ECO:0000256" key="1">
    <source>
        <dbReference type="SAM" id="Phobius"/>
    </source>
</evidence>
<name>A0A3P7Q2G1_CYLGO</name>
<sequence length="199" mass="22091">MSYSLDHGLGSWGGVGSALIRQGGVAVSCSVHASLALTHDGPLMTSEIEACSSITQMEINDVTDLLNRLFENEALFPRKTLIIKGTEETIPMTWELTFRIQKAPLDLATFPVAITFYIFRSAKQDKVSYMFIIAIIFFCTPSIYYRLSLRMSTEVEDILKNAQTTAAKQSMFAEDLENLSLLEDSRDSFLTALDDSQPG</sequence>
<accession>A0A3P7Q2G1</accession>
<feature type="transmembrane region" description="Helical" evidence="1">
    <location>
        <begin position="127"/>
        <end position="147"/>
    </location>
</feature>
<dbReference type="EMBL" id="UYRV01110677">
    <property type="protein sequence ID" value="VDN26162.1"/>
    <property type="molecule type" value="Genomic_DNA"/>
</dbReference>
<keyword evidence="1" id="KW-1133">Transmembrane helix</keyword>
<dbReference type="Proteomes" id="UP000271889">
    <property type="component" value="Unassembled WGS sequence"/>
</dbReference>
<protein>
    <submittedName>
        <fullName evidence="2">Uncharacterized protein</fullName>
    </submittedName>
</protein>
<dbReference type="AlphaFoldDB" id="A0A3P7Q2G1"/>
<proteinExistence type="predicted"/>
<reference evidence="2 3" key="1">
    <citation type="submission" date="2018-11" db="EMBL/GenBank/DDBJ databases">
        <authorList>
            <consortium name="Pathogen Informatics"/>
        </authorList>
    </citation>
    <scope>NUCLEOTIDE SEQUENCE [LARGE SCALE GENOMIC DNA]</scope>
</reference>
<organism evidence="2 3">
    <name type="scientific">Cylicostephanus goldi</name>
    <name type="common">Nematode worm</name>
    <dbReference type="NCBI Taxonomy" id="71465"/>
    <lineage>
        <taxon>Eukaryota</taxon>
        <taxon>Metazoa</taxon>
        <taxon>Ecdysozoa</taxon>
        <taxon>Nematoda</taxon>
        <taxon>Chromadorea</taxon>
        <taxon>Rhabditida</taxon>
        <taxon>Rhabditina</taxon>
        <taxon>Rhabditomorpha</taxon>
        <taxon>Strongyloidea</taxon>
        <taxon>Strongylidae</taxon>
        <taxon>Cylicostephanus</taxon>
    </lineage>
</organism>
<evidence type="ECO:0000313" key="3">
    <source>
        <dbReference type="Proteomes" id="UP000271889"/>
    </source>
</evidence>
<dbReference type="OrthoDB" id="45882at2759"/>
<keyword evidence="1" id="KW-0472">Membrane</keyword>
<keyword evidence="3" id="KW-1185">Reference proteome</keyword>
<gene>
    <name evidence="2" type="ORF">CGOC_LOCUS10317</name>
</gene>
<evidence type="ECO:0000313" key="2">
    <source>
        <dbReference type="EMBL" id="VDN26162.1"/>
    </source>
</evidence>
<keyword evidence="1" id="KW-0812">Transmembrane</keyword>